<evidence type="ECO:0000256" key="5">
    <source>
        <dbReference type="SAM" id="MobiDB-lite"/>
    </source>
</evidence>
<feature type="compositionally biased region" description="Basic and acidic residues" evidence="5">
    <location>
        <begin position="73"/>
        <end position="84"/>
    </location>
</feature>
<evidence type="ECO:0000256" key="4">
    <source>
        <dbReference type="ARBA" id="ARBA00023136"/>
    </source>
</evidence>
<feature type="compositionally biased region" description="Acidic residues" evidence="5">
    <location>
        <begin position="85"/>
        <end position="136"/>
    </location>
</feature>
<evidence type="ECO:0000256" key="2">
    <source>
        <dbReference type="ARBA" id="ARBA00022448"/>
    </source>
</evidence>
<feature type="non-terminal residue" evidence="6">
    <location>
        <position position="136"/>
    </location>
</feature>
<proteinExistence type="predicted"/>
<name>A0A3P7NMW0_CYLGO</name>
<keyword evidence="2" id="KW-0813">Transport</keyword>
<dbReference type="Proteomes" id="UP000271889">
    <property type="component" value="Unassembled WGS sequence"/>
</dbReference>
<evidence type="ECO:0000313" key="7">
    <source>
        <dbReference type="Proteomes" id="UP000271889"/>
    </source>
</evidence>
<protein>
    <submittedName>
        <fullName evidence="6">Uncharacterized protein</fullName>
    </submittedName>
</protein>
<keyword evidence="3" id="KW-0653">Protein transport</keyword>
<accession>A0A3P7NMW0</accession>
<organism evidence="6 7">
    <name type="scientific">Cylicostephanus goldi</name>
    <name type="common">Nematode worm</name>
    <dbReference type="NCBI Taxonomy" id="71465"/>
    <lineage>
        <taxon>Eukaryota</taxon>
        <taxon>Metazoa</taxon>
        <taxon>Ecdysozoa</taxon>
        <taxon>Nematoda</taxon>
        <taxon>Chromadorea</taxon>
        <taxon>Rhabditida</taxon>
        <taxon>Rhabditina</taxon>
        <taxon>Rhabditomorpha</taxon>
        <taxon>Strongyloidea</taxon>
        <taxon>Strongylidae</taxon>
        <taxon>Cylicostephanus</taxon>
    </lineage>
</organism>
<comment type="subcellular location">
    <subcellularLocation>
        <location evidence="1">Endomembrane system</location>
    </subcellularLocation>
</comment>
<dbReference type="OrthoDB" id="302453at2759"/>
<keyword evidence="7" id="KW-1185">Reference proteome</keyword>
<dbReference type="InterPro" id="IPR026739">
    <property type="entry name" value="AP_beta"/>
</dbReference>
<dbReference type="GO" id="GO:0015031">
    <property type="term" value="P:protein transport"/>
    <property type="evidence" value="ECO:0007669"/>
    <property type="project" value="UniProtKB-KW"/>
</dbReference>
<feature type="region of interest" description="Disordered" evidence="5">
    <location>
        <begin position="64"/>
        <end position="136"/>
    </location>
</feature>
<dbReference type="AlphaFoldDB" id="A0A3P7NMW0"/>
<sequence>MMCRFLRNLLFNTTVLSKHAEQIFMAKKPAPALQSSFKEREQFQLGTLSHVLNQRCARYCDLPSFPQVSSDPALRREANSPEEYKYEDEEEVEEEDEEYDEDEEDEDEGEEEEEEDEEEEEADANAVAENEETAED</sequence>
<dbReference type="EMBL" id="UYRV01134472">
    <property type="protein sequence ID" value="VDN38443.1"/>
    <property type="molecule type" value="Genomic_DNA"/>
</dbReference>
<evidence type="ECO:0000313" key="6">
    <source>
        <dbReference type="EMBL" id="VDN38443.1"/>
    </source>
</evidence>
<gene>
    <name evidence="6" type="ORF">CGOC_LOCUS13738</name>
</gene>
<reference evidence="6 7" key="1">
    <citation type="submission" date="2018-11" db="EMBL/GenBank/DDBJ databases">
        <authorList>
            <consortium name="Pathogen Informatics"/>
        </authorList>
    </citation>
    <scope>NUCLEOTIDE SEQUENCE [LARGE SCALE GENOMIC DNA]</scope>
</reference>
<dbReference type="GO" id="GO:0012505">
    <property type="term" value="C:endomembrane system"/>
    <property type="evidence" value="ECO:0007669"/>
    <property type="project" value="UniProtKB-SubCell"/>
</dbReference>
<dbReference type="PANTHER" id="PTHR11134">
    <property type="entry name" value="ADAPTOR COMPLEX SUBUNIT BETA FAMILY MEMBER"/>
    <property type="match status" value="1"/>
</dbReference>
<evidence type="ECO:0000256" key="3">
    <source>
        <dbReference type="ARBA" id="ARBA00022927"/>
    </source>
</evidence>
<keyword evidence="4" id="KW-0472">Membrane</keyword>
<dbReference type="GO" id="GO:0016192">
    <property type="term" value="P:vesicle-mediated transport"/>
    <property type="evidence" value="ECO:0007669"/>
    <property type="project" value="InterPro"/>
</dbReference>
<evidence type="ECO:0000256" key="1">
    <source>
        <dbReference type="ARBA" id="ARBA00004308"/>
    </source>
</evidence>